<keyword evidence="5 10" id="KW-0274">FAD</keyword>
<evidence type="ECO:0000313" key="11">
    <source>
        <dbReference type="EMBL" id="KAI5411162.1"/>
    </source>
</evidence>
<sequence length="666" mass="74723">MQEFVVVIVGGGPSGLAISALLTQSSISHIILEKEDCNASLWRKNSYDRLNLHLASEFCSLPLMSHPSSGPTYLSKDQFLQYIDKYVDHFDIKPRYYRVVESAKYDGVRNKWIIEVKNTFKGTLEVYGAKFLVIASGENSEGFIPNLSGLEKFEGEVVHSKYYKSGSKYKSKDVLVVGCGNSGMEIAYDLHNCGANTSIVIRNPIHIFTRDMIRTGMCLVQYFPVYIVDIIITLQAKLKYGDLSTYGIYRPKDGPLYLKNITGKSAVIDFGTIEKIKEGAIKVVPSNIKKIEKKNVIFENNMEKEFDVIVFATGYKSVANGWLKDYHYALNENGFPKNSFPKHWKGDHGLYCAGLARKGLFGVKMDAEAIAKDIEKTLKDYRVVESAKYDGVRNKWIIEAKNTFKGTLEVYGAKFLVIASGENSEGFIPNLSGLEKFEGEVVHSKYYKSGSKYKSKDVLVVGCGNSGMEIAYDLHNCGANTSIVIRNPIHIFTRDMIRTGMCLVQYFPVYIVDIIITLQAKLKYGDLSTYGIYRPKDGPLYLKNITGKSAVIDFGTIEKIKEGAIKVVPSNIKKIEKKNVIFENNMEKEFDVIVFATGYKSVANGWLKDYHYALNENGFPKNSFPKHWKGDHGLYCAGLARKGLFGVKMDAEAIAKDIEKTLKSEN</sequence>
<comment type="similarity">
    <text evidence="3 10">Belongs to the FMO family.</text>
</comment>
<dbReference type="PANTHER" id="PTHR43539:SF77">
    <property type="entry name" value="DISULFIDE OXIDOREDUCTASE_MONOOXYGENASE_OXIDOREDUCTASE"/>
    <property type="match status" value="1"/>
</dbReference>
<keyword evidence="4 10" id="KW-0285">Flavoprotein</keyword>
<dbReference type="Pfam" id="PF13738">
    <property type="entry name" value="Pyr_redox_3"/>
    <property type="match status" value="1"/>
</dbReference>
<keyword evidence="12" id="KW-1185">Reference proteome</keyword>
<evidence type="ECO:0000256" key="7">
    <source>
        <dbReference type="ARBA" id="ARBA00023002"/>
    </source>
</evidence>
<dbReference type="PRINTS" id="PR00469">
    <property type="entry name" value="PNDRDTASEII"/>
</dbReference>
<proteinExistence type="inferred from homology"/>
<evidence type="ECO:0000256" key="1">
    <source>
        <dbReference type="ARBA" id="ARBA00001974"/>
    </source>
</evidence>
<comment type="caution">
    <text evidence="11">The sequence shown here is derived from an EMBL/GenBank/DDBJ whole genome shotgun (WGS) entry which is preliminary data.</text>
</comment>
<protein>
    <recommendedName>
        <fullName evidence="10">Flavin-containing monooxygenase</fullName>
        <ecNumber evidence="10">1.-.-.-</ecNumber>
    </recommendedName>
</protein>
<keyword evidence="6" id="KW-0521">NADP</keyword>
<evidence type="ECO:0000256" key="4">
    <source>
        <dbReference type="ARBA" id="ARBA00022630"/>
    </source>
</evidence>
<dbReference type="PANTHER" id="PTHR43539">
    <property type="entry name" value="FLAVIN-BINDING MONOOXYGENASE-LIKE PROTEIN (AFU_ORTHOLOGUE AFUA_4G09220)"/>
    <property type="match status" value="1"/>
</dbReference>
<name>A0A9D4X046_PEA</name>
<keyword evidence="10" id="KW-0503">Monooxygenase</keyword>
<comment type="pathway">
    <text evidence="2">Plant hormone metabolism; auxin biosynthesis.</text>
</comment>
<evidence type="ECO:0000256" key="5">
    <source>
        <dbReference type="ARBA" id="ARBA00022827"/>
    </source>
</evidence>
<evidence type="ECO:0000256" key="2">
    <source>
        <dbReference type="ARBA" id="ARBA00004814"/>
    </source>
</evidence>
<dbReference type="GO" id="GO:0009851">
    <property type="term" value="P:auxin biosynthetic process"/>
    <property type="evidence" value="ECO:0007669"/>
    <property type="project" value="UniProtKB-KW"/>
</dbReference>
<dbReference type="Pfam" id="PF00743">
    <property type="entry name" value="FMO-like"/>
    <property type="match status" value="1"/>
</dbReference>
<dbReference type="GO" id="GO:0050660">
    <property type="term" value="F:flavin adenine dinucleotide binding"/>
    <property type="evidence" value="ECO:0007669"/>
    <property type="project" value="InterPro"/>
</dbReference>
<dbReference type="GO" id="GO:0004499">
    <property type="term" value="F:N,N-dimethylaniline monooxygenase activity"/>
    <property type="evidence" value="ECO:0007669"/>
    <property type="project" value="InterPro"/>
</dbReference>
<dbReference type="EC" id="1.-.-.-" evidence="10"/>
<dbReference type="Gramene" id="Psat05G0634200-T1">
    <property type="protein sequence ID" value="KAI5411162.1"/>
    <property type="gene ID" value="KIW84_056342"/>
</dbReference>
<dbReference type="InterPro" id="IPR036188">
    <property type="entry name" value="FAD/NAD-bd_sf"/>
</dbReference>
<evidence type="ECO:0000256" key="9">
    <source>
        <dbReference type="ARBA" id="ARBA00047707"/>
    </source>
</evidence>
<comment type="cofactor">
    <cofactor evidence="1 10">
        <name>FAD</name>
        <dbReference type="ChEBI" id="CHEBI:57692"/>
    </cofactor>
</comment>
<comment type="catalytic activity">
    <reaction evidence="9">
        <text>indole-3-pyruvate + NADPH + O2 + H(+) = (indol-3-yl)acetate + CO2 + NADP(+) + H2O</text>
        <dbReference type="Rhea" id="RHEA:34331"/>
        <dbReference type="ChEBI" id="CHEBI:15377"/>
        <dbReference type="ChEBI" id="CHEBI:15378"/>
        <dbReference type="ChEBI" id="CHEBI:15379"/>
        <dbReference type="ChEBI" id="CHEBI:16526"/>
        <dbReference type="ChEBI" id="CHEBI:17640"/>
        <dbReference type="ChEBI" id="CHEBI:30854"/>
        <dbReference type="ChEBI" id="CHEBI:57783"/>
        <dbReference type="ChEBI" id="CHEBI:58349"/>
        <dbReference type="EC" id="1.14.13.168"/>
    </reaction>
</comment>
<organism evidence="11 12">
    <name type="scientific">Pisum sativum</name>
    <name type="common">Garden pea</name>
    <name type="synonym">Lathyrus oleraceus</name>
    <dbReference type="NCBI Taxonomy" id="3888"/>
    <lineage>
        <taxon>Eukaryota</taxon>
        <taxon>Viridiplantae</taxon>
        <taxon>Streptophyta</taxon>
        <taxon>Embryophyta</taxon>
        <taxon>Tracheophyta</taxon>
        <taxon>Spermatophyta</taxon>
        <taxon>Magnoliopsida</taxon>
        <taxon>eudicotyledons</taxon>
        <taxon>Gunneridae</taxon>
        <taxon>Pentapetalae</taxon>
        <taxon>rosids</taxon>
        <taxon>fabids</taxon>
        <taxon>Fabales</taxon>
        <taxon>Fabaceae</taxon>
        <taxon>Papilionoideae</taxon>
        <taxon>50 kb inversion clade</taxon>
        <taxon>NPAAA clade</taxon>
        <taxon>Hologalegina</taxon>
        <taxon>IRL clade</taxon>
        <taxon>Fabeae</taxon>
        <taxon>Lathyrus</taxon>
    </lineage>
</organism>
<keyword evidence="7 10" id="KW-0560">Oxidoreductase</keyword>
<dbReference type="Gene3D" id="3.50.50.60">
    <property type="entry name" value="FAD/NAD(P)-binding domain"/>
    <property type="match status" value="2"/>
</dbReference>
<accession>A0A9D4X046</accession>
<evidence type="ECO:0000313" key="12">
    <source>
        <dbReference type="Proteomes" id="UP001058974"/>
    </source>
</evidence>
<dbReference type="InterPro" id="IPR050982">
    <property type="entry name" value="Auxin_biosynth/cation_transpt"/>
</dbReference>
<dbReference type="GO" id="GO:0050661">
    <property type="term" value="F:NADP binding"/>
    <property type="evidence" value="ECO:0007669"/>
    <property type="project" value="InterPro"/>
</dbReference>
<evidence type="ECO:0000256" key="6">
    <source>
        <dbReference type="ARBA" id="ARBA00022857"/>
    </source>
</evidence>
<dbReference type="EMBL" id="JAMSHJ010000005">
    <property type="protein sequence ID" value="KAI5411162.1"/>
    <property type="molecule type" value="Genomic_DNA"/>
</dbReference>
<evidence type="ECO:0000256" key="3">
    <source>
        <dbReference type="ARBA" id="ARBA00009183"/>
    </source>
</evidence>
<dbReference type="AlphaFoldDB" id="A0A9D4X046"/>
<evidence type="ECO:0000256" key="10">
    <source>
        <dbReference type="RuleBase" id="RU361177"/>
    </source>
</evidence>
<dbReference type="PRINTS" id="PR00368">
    <property type="entry name" value="FADPNR"/>
</dbReference>
<reference evidence="11 12" key="1">
    <citation type="journal article" date="2022" name="Nat. Genet.">
        <title>Improved pea reference genome and pan-genome highlight genomic features and evolutionary characteristics.</title>
        <authorList>
            <person name="Yang T."/>
            <person name="Liu R."/>
            <person name="Luo Y."/>
            <person name="Hu S."/>
            <person name="Wang D."/>
            <person name="Wang C."/>
            <person name="Pandey M.K."/>
            <person name="Ge S."/>
            <person name="Xu Q."/>
            <person name="Li N."/>
            <person name="Li G."/>
            <person name="Huang Y."/>
            <person name="Saxena R.K."/>
            <person name="Ji Y."/>
            <person name="Li M."/>
            <person name="Yan X."/>
            <person name="He Y."/>
            <person name="Liu Y."/>
            <person name="Wang X."/>
            <person name="Xiang C."/>
            <person name="Varshney R.K."/>
            <person name="Ding H."/>
            <person name="Gao S."/>
            <person name="Zong X."/>
        </authorList>
    </citation>
    <scope>NUCLEOTIDE SEQUENCE [LARGE SCALE GENOMIC DNA]</scope>
    <source>
        <strain evidence="11 12">cv. Zhongwan 6</strain>
    </source>
</reference>
<dbReference type="GO" id="GO:0103075">
    <property type="term" value="F:indole-3-pyruvate monooxygenase activity"/>
    <property type="evidence" value="ECO:0007669"/>
    <property type="project" value="UniProtKB-EC"/>
</dbReference>
<evidence type="ECO:0000256" key="8">
    <source>
        <dbReference type="ARBA" id="ARBA00023070"/>
    </source>
</evidence>
<dbReference type="Proteomes" id="UP001058974">
    <property type="component" value="Chromosome 5"/>
</dbReference>
<dbReference type="SUPFAM" id="SSF51905">
    <property type="entry name" value="FAD/NAD(P)-binding domain"/>
    <property type="match status" value="3"/>
</dbReference>
<keyword evidence="8" id="KW-0073">Auxin biosynthesis</keyword>
<gene>
    <name evidence="11" type="ORF">KIW84_056342</name>
</gene>
<dbReference type="InterPro" id="IPR020946">
    <property type="entry name" value="Flavin_mOase-like"/>
</dbReference>